<feature type="transmembrane region" description="Helical" evidence="1">
    <location>
        <begin position="143"/>
        <end position="161"/>
    </location>
</feature>
<proteinExistence type="predicted"/>
<name>A0A139AHM1_GONPJ</name>
<gene>
    <name evidence="2" type="ORF">M427DRAFT_31447</name>
</gene>
<feature type="transmembrane region" description="Helical" evidence="1">
    <location>
        <begin position="83"/>
        <end position="111"/>
    </location>
</feature>
<accession>A0A139AHM1</accession>
<keyword evidence="3" id="KW-1185">Reference proteome</keyword>
<reference evidence="2 3" key="1">
    <citation type="journal article" date="2015" name="Genome Biol. Evol.">
        <title>Phylogenomic analyses indicate that early fungi evolved digesting cell walls of algal ancestors of land plants.</title>
        <authorList>
            <person name="Chang Y."/>
            <person name="Wang S."/>
            <person name="Sekimoto S."/>
            <person name="Aerts A.L."/>
            <person name="Choi C."/>
            <person name="Clum A."/>
            <person name="LaButti K.M."/>
            <person name="Lindquist E.A."/>
            <person name="Yee Ngan C."/>
            <person name="Ohm R.A."/>
            <person name="Salamov A.A."/>
            <person name="Grigoriev I.V."/>
            <person name="Spatafora J.W."/>
            <person name="Berbee M.L."/>
        </authorList>
    </citation>
    <scope>NUCLEOTIDE SEQUENCE [LARGE SCALE GENOMIC DNA]</scope>
    <source>
        <strain evidence="2 3">JEL478</strain>
    </source>
</reference>
<organism evidence="2 3">
    <name type="scientific">Gonapodya prolifera (strain JEL478)</name>
    <name type="common">Monoblepharis prolifera</name>
    <dbReference type="NCBI Taxonomy" id="1344416"/>
    <lineage>
        <taxon>Eukaryota</taxon>
        <taxon>Fungi</taxon>
        <taxon>Fungi incertae sedis</taxon>
        <taxon>Chytridiomycota</taxon>
        <taxon>Chytridiomycota incertae sedis</taxon>
        <taxon>Monoblepharidomycetes</taxon>
        <taxon>Monoblepharidales</taxon>
        <taxon>Gonapodyaceae</taxon>
        <taxon>Gonapodya</taxon>
    </lineage>
</organism>
<keyword evidence="1" id="KW-1133">Transmembrane helix</keyword>
<dbReference type="EMBL" id="KQ965754">
    <property type="protein sequence ID" value="KXS16297.1"/>
    <property type="molecule type" value="Genomic_DNA"/>
</dbReference>
<keyword evidence="1" id="KW-0812">Transmembrane</keyword>
<sequence>MAVTLTHQTSVLLTGVFSTLKSQWLYNAGAAAFKSLLTVSCTYVGMALAHFVPRRAAEEVERSPTQLTPRPNQKTLLDITANALLTIGVFLIGSGLYQVVYSSIVAFTALLSTVQVRWPEGMSGKTGWSRGVSVKWNPRAVNVWQWVAIAIVTGGLVLPALDAMSLSHRDSHSAKDTSSRHGSG</sequence>
<evidence type="ECO:0000256" key="1">
    <source>
        <dbReference type="SAM" id="Phobius"/>
    </source>
</evidence>
<evidence type="ECO:0000313" key="2">
    <source>
        <dbReference type="EMBL" id="KXS16297.1"/>
    </source>
</evidence>
<dbReference type="Proteomes" id="UP000070544">
    <property type="component" value="Unassembled WGS sequence"/>
</dbReference>
<protein>
    <submittedName>
        <fullName evidence="2">Uncharacterized protein</fullName>
    </submittedName>
</protein>
<keyword evidence="1" id="KW-0472">Membrane</keyword>
<dbReference type="OrthoDB" id="29773at2759"/>
<evidence type="ECO:0000313" key="3">
    <source>
        <dbReference type="Proteomes" id="UP000070544"/>
    </source>
</evidence>
<feature type="transmembrane region" description="Helical" evidence="1">
    <location>
        <begin position="28"/>
        <end position="52"/>
    </location>
</feature>
<dbReference type="AlphaFoldDB" id="A0A139AHM1"/>